<dbReference type="InterPro" id="IPR029016">
    <property type="entry name" value="GAF-like_dom_sf"/>
</dbReference>
<dbReference type="InterPro" id="IPR001932">
    <property type="entry name" value="PPM-type_phosphatase-like_dom"/>
</dbReference>
<dbReference type="Proteomes" id="UP000009235">
    <property type="component" value="Chromosome"/>
</dbReference>
<reference evidence="3 4" key="1">
    <citation type="journal article" date="2011" name="J. Bacteriol.">
        <title>Complete genome sequence of Amycolicicoccus subflavus DQS3-9A1T, an actinomycete isolated from crude oil-polluted soil.</title>
        <authorList>
            <person name="Cai M."/>
            <person name="Chen W.M."/>
            <person name="Nie Y."/>
            <person name="Chi C.Q."/>
            <person name="Wang Y.N."/>
            <person name="Tang Y.Q."/>
            <person name="Li G.Y."/>
            <person name="Wu X.L."/>
        </authorList>
    </citation>
    <scope>NUCLEOTIDE SEQUENCE [LARGE SCALE GENOMIC DNA]</scope>
    <source>
        <strain evidence="4">DSM 45089 / DQS3-9A1</strain>
    </source>
</reference>
<name>F6EET7_HOYSD</name>
<dbReference type="KEGG" id="asd:AS9A_2440"/>
<dbReference type="InterPro" id="IPR003018">
    <property type="entry name" value="GAF"/>
</dbReference>
<dbReference type="eggNOG" id="COG2203">
    <property type="taxonomic scope" value="Bacteria"/>
</dbReference>
<dbReference type="EMBL" id="CP002786">
    <property type="protein sequence ID" value="AEF40887.1"/>
    <property type="molecule type" value="Genomic_DNA"/>
</dbReference>
<dbReference type="Gene3D" id="3.60.40.10">
    <property type="entry name" value="PPM-type phosphatase domain"/>
    <property type="match status" value="1"/>
</dbReference>
<dbReference type="SUPFAM" id="SSF81606">
    <property type="entry name" value="PP2C-like"/>
    <property type="match status" value="1"/>
</dbReference>
<accession>F6EET7</accession>
<dbReference type="STRING" id="443218.AS9A_2440"/>
<evidence type="ECO:0000313" key="3">
    <source>
        <dbReference type="EMBL" id="AEF40887.1"/>
    </source>
</evidence>
<dbReference type="PANTHER" id="PTHR43102:SF2">
    <property type="entry name" value="GAF DOMAIN-CONTAINING PROTEIN"/>
    <property type="match status" value="1"/>
</dbReference>
<proteinExistence type="predicted"/>
<dbReference type="RefSeq" id="WP_013807236.1">
    <property type="nucleotide sequence ID" value="NC_015564.1"/>
</dbReference>
<dbReference type="Gene3D" id="3.30.450.40">
    <property type="match status" value="1"/>
</dbReference>
<keyword evidence="4" id="KW-1185">Reference proteome</keyword>
<dbReference type="SUPFAM" id="SSF55781">
    <property type="entry name" value="GAF domain-like"/>
    <property type="match status" value="1"/>
</dbReference>
<evidence type="ECO:0000259" key="1">
    <source>
        <dbReference type="SMART" id="SM00065"/>
    </source>
</evidence>
<dbReference type="InterPro" id="IPR036457">
    <property type="entry name" value="PPM-type-like_dom_sf"/>
</dbReference>
<dbReference type="AlphaFoldDB" id="F6EET7"/>
<dbReference type="SMART" id="SM00065">
    <property type="entry name" value="GAF"/>
    <property type="match status" value="1"/>
</dbReference>
<evidence type="ECO:0000313" key="4">
    <source>
        <dbReference type="Proteomes" id="UP000009235"/>
    </source>
</evidence>
<gene>
    <name evidence="3" type="ordered locus">AS9A_2440</name>
</gene>
<dbReference type="PANTHER" id="PTHR43102">
    <property type="entry name" value="SLR1143 PROTEIN"/>
    <property type="match status" value="1"/>
</dbReference>
<evidence type="ECO:0000259" key="2">
    <source>
        <dbReference type="SMART" id="SM00331"/>
    </source>
</evidence>
<dbReference type="HOGENOM" id="CLU_000445_11_32_11"/>
<feature type="domain" description="PPM-type phosphatase" evidence="2">
    <location>
        <begin position="191"/>
        <end position="406"/>
    </location>
</feature>
<organism evidence="3 4">
    <name type="scientific">Hoyosella subflava (strain DSM 45089 / JCM 17490 / NBRC 109087 / DQS3-9A1)</name>
    <name type="common">Amycolicicoccus subflavus</name>
    <dbReference type="NCBI Taxonomy" id="443218"/>
    <lineage>
        <taxon>Bacteria</taxon>
        <taxon>Bacillati</taxon>
        <taxon>Actinomycetota</taxon>
        <taxon>Actinomycetes</taxon>
        <taxon>Mycobacteriales</taxon>
        <taxon>Hoyosellaceae</taxon>
        <taxon>Hoyosella</taxon>
    </lineage>
</organism>
<protein>
    <submittedName>
        <fullName evidence="3">Serine phosphatase</fullName>
    </submittedName>
</protein>
<dbReference type="OrthoDB" id="9151676at2"/>
<dbReference type="SMART" id="SM00331">
    <property type="entry name" value="PP2C_SIG"/>
    <property type="match status" value="1"/>
</dbReference>
<sequence>MTSYIADIPQDVERQRLRAVEQIHLIDTPREDRFDQITRIARRVFDVPMSTVSLIDSDRQWFKSAQGLDLVEVPRDMTICQTTIARSYIEPADPMLVLTDASDVAEFASLPGVGGEDGIRFYAGYPLYGPGGHPVGVFCIYDTEPRTLDADQLNAFEDIAAWAQRELERSADLERAAEVQRGLLPAGNLAVDGYDIVATCVPAFAVGGDFYDHYRTRRGVLVSVCDLMGKGMGAAILAASVRSALRGVSRALDAATPETDLAWAVGAAAAQLADDFDRTARFATLFHALLDPATGVVEYVDAGHGLAAVRKADGTVRKLASSGLPLGVAGDGGWQSHKIALEPGDMLVLCSDGLLDLIDASGTNASALLPPLAREAGGPWRLVASVHGLACSAALLDDVTVLAVGRAANGGGAA</sequence>
<feature type="domain" description="GAF" evidence="1">
    <location>
        <begin position="29"/>
        <end position="177"/>
    </location>
</feature>
<dbReference type="Pfam" id="PF07228">
    <property type="entry name" value="SpoIIE"/>
    <property type="match status" value="1"/>
</dbReference>
<dbReference type="eggNOG" id="COG2208">
    <property type="taxonomic scope" value="Bacteria"/>
</dbReference>
<dbReference type="Pfam" id="PF01590">
    <property type="entry name" value="GAF"/>
    <property type="match status" value="1"/>
</dbReference>